<accession>A0ABV9ZPP1</accession>
<dbReference type="InterPro" id="IPR047789">
    <property type="entry name" value="CU044_5270-like"/>
</dbReference>
<dbReference type="EMBL" id="JBHSKJ010000001">
    <property type="protein sequence ID" value="MFC5143381.1"/>
    <property type="molecule type" value="Genomic_DNA"/>
</dbReference>
<evidence type="ECO:0000256" key="2">
    <source>
        <dbReference type="SAM" id="Phobius"/>
    </source>
</evidence>
<organism evidence="3 4">
    <name type="scientific">Streptomyces aureoversilis</name>
    <dbReference type="NCBI Taxonomy" id="67277"/>
    <lineage>
        <taxon>Bacteria</taxon>
        <taxon>Bacillati</taxon>
        <taxon>Actinomycetota</taxon>
        <taxon>Actinomycetes</taxon>
        <taxon>Kitasatosporales</taxon>
        <taxon>Streptomycetaceae</taxon>
        <taxon>Streptomyces</taxon>
    </lineage>
</organism>
<dbReference type="NCBIfam" id="NF038083">
    <property type="entry name" value="CU044_5270_fam"/>
    <property type="match status" value="1"/>
</dbReference>
<keyword evidence="4" id="KW-1185">Reference proteome</keyword>
<dbReference type="RefSeq" id="WP_382036106.1">
    <property type="nucleotide sequence ID" value="NZ_JBHSKJ010000001.1"/>
</dbReference>
<proteinExistence type="predicted"/>
<feature type="transmembrane region" description="Helical" evidence="2">
    <location>
        <begin position="71"/>
        <end position="95"/>
    </location>
</feature>
<feature type="region of interest" description="Disordered" evidence="1">
    <location>
        <begin position="1"/>
        <end position="35"/>
    </location>
</feature>
<evidence type="ECO:0000256" key="1">
    <source>
        <dbReference type="SAM" id="MobiDB-lite"/>
    </source>
</evidence>
<gene>
    <name evidence="3" type="ORF">ACFPP6_01505</name>
</gene>
<keyword evidence="2" id="KW-0472">Membrane</keyword>
<reference evidence="4" key="1">
    <citation type="journal article" date="2019" name="Int. J. Syst. Evol. Microbiol.">
        <title>The Global Catalogue of Microorganisms (GCM) 10K type strain sequencing project: providing services to taxonomists for standard genome sequencing and annotation.</title>
        <authorList>
            <consortium name="The Broad Institute Genomics Platform"/>
            <consortium name="The Broad Institute Genome Sequencing Center for Infectious Disease"/>
            <person name="Wu L."/>
            <person name="Ma J."/>
        </authorList>
    </citation>
    <scope>NUCLEOTIDE SEQUENCE [LARGE SCALE GENOMIC DNA]</scope>
    <source>
        <strain evidence="4">CGMCC 4.1641</strain>
    </source>
</reference>
<comment type="caution">
    <text evidence="3">The sequence shown here is derived from an EMBL/GenBank/DDBJ whole genome shotgun (WGS) entry which is preliminary data.</text>
</comment>
<keyword evidence="2" id="KW-1133">Transmembrane helix</keyword>
<dbReference type="Proteomes" id="UP001596222">
    <property type="component" value="Unassembled WGS sequence"/>
</dbReference>
<protein>
    <submittedName>
        <fullName evidence="3">CU044_5270 family protein</fullName>
    </submittedName>
</protein>
<name>A0ABV9ZPP1_9ACTN</name>
<sequence>MNTTPRRRPLPGSEETDPLGLAGLLPPPPVPGLDPDRELLLKEALLREAAADAPRGSLAARASRLRPPRRLVVRVMAPAVACALAVGGVVAANLADTPGSGAPAAPGRDGADRTPEATRLLARIALAAAAAPQPTVRADQFVYVESKVAYAAQGAAGGSVTMAPVHTRQVWLSADGSRPGLLREEGRPDTPLGTDEAPVYALDGPGATPRPTTLRKSPSIGDPTHRYVASLPTDPDALLKLIRDETRGGSRDRDRDRDRDSDLDQRAFAAIGDLLAETWAPPKVSAALYEAAAKIPGVTVVRSAADAAGRAGIAVARTAHGQQTQWVFDRSTYAFLGERTVLTEAGDAGPAGTVVGASSVLAKAAVDRAGEIPGGHR</sequence>
<evidence type="ECO:0000313" key="3">
    <source>
        <dbReference type="EMBL" id="MFC5143381.1"/>
    </source>
</evidence>
<feature type="region of interest" description="Disordered" evidence="1">
    <location>
        <begin position="176"/>
        <end position="230"/>
    </location>
</feature>
<keyword evidence="2" id="KW-0812">Transmembrane</keyword>
<evidence type="ECO:0000313" key="4">
    <source>
        <dbReference type="Proteomes" id="UP001596222"/>
    </source>
</evidence>